<dbReference type="AlphaFoldDB" id="A0A7S0S986"/>
<comment type="similarity">
    <text evidence="2">Belongs to the CFAP206 family.</text>
</comment>
<evidence type="ECO:0000256" key="3">
    <source>
        <dbReference type="ARBA" id="ARBA00021602"/>
    </source>
</evidence>
<keyword evidence="8" id="KW-0966">Cell projection</keyword>
<evidence type="ECO:0000313" key="9">
    <source>
        <dbReference type="EMBL" id="CAD8699422.1"/>
    </source>
</evidence>
<evidence type="ECO:0000256" key="1">
    <source>
        <dbReference type="ARBA" id="ARBA00004430"/>
    </source>
</evidence>
<reference evidence="9" key="1">
    <citation type="submission" date="2021-01" db="EMBL/GenBank/DDBJ databases">
        <authorList>
            <person name="Corre E."/>
            <person name="Pelletier E."/>
            <person name="Niang G."/>
            <person name="Scheremetjew M."/>
            <person name="Finn R."/>
            <person name="Kale V."/>
            <person name="Holt S."/>
            <person name="Cochrane G."/>
            <person name="Meng A."/>
            <person name="Brown T."/>
            <person name="Cohen L."/>
        </authorList>
    </citation>
    <scope>NUCLEOTIDE SEQUENCE</scope>
    <source>
        <strain evidence="9">SL-175</strain>
    </source>
</reference>
<dbReference type="GO" id="GO:0036064">
    <property type="term" value="C:ciliary basal body"/>
    <property type="evidence" value="ECO:0007669"/>
    <property type="project" value="TreeGrafter"/>
</dbReference>
<dbReference type="GO" id="GO:0005930">
    <property type="term" value="C:axoneme"/>
    <property type="evidence" value="ECO:0007669"/>
    <property type="project" value="UniProtKB-SubCell"/>
</dbReference>
<dbReference type="Pfam" id="PF12018">
    <property type="entry name" value="FAP206"/>
    <property type="match status" value="1"/>
</dbReference>
<name>A0A7S0S986_9CHLO</name>
<evidence type="ECO:0000256" key="8">
    <source>
        <dbReference type="ARBA" id="ARBA00023273"/>
    </source>
</evidence>
<dbReference type="PANTHER" id="PTHR21442:SF0">
    <property type="entry name" value="CILIA- AND FLAGELLA-ASSOCIATED PROTEIN 206"/>
    <property type="match status" value="1"/>
</dbReference>
<sequence>MDDGTRKVVADVVRQCRENGYDVSPTLAGFIARTMQLQGATIGEKASQESLEEFSNECARRILRPDEPALETLKMQIAVEEANVLHARSARKATRDREERAEKMEREIVHTVVEGAPDEVVLLDRLYRAVFRYACVAAGMEIALSDPEVEAETFAALESVFPHHGLRRFFSTGPPEEKSAQLKELASIVLGIRIFNRSIGKGGLRLEDPAPGYLSQANNLREDLGGRLMSSERLLGQYAAVIAFKAQSARPGEPAMIRLRDEQTNRQAYAAALRRLIDGCSKGAAAVASLADQLAGEISAVQQLVGAKSSVPKEKVYPRLDALGALHLALAEERRAQVVLQRVADRLVDFAKPFQTTLTNQLLHEASVAAQASALDGAGGDGCLAPLLEDTGPAAVADPAAGAVASGAEVVDGGVTLLEFGGFDVFAMVKRGGLMVPAHSTRGAAVAYDGKMYGFAAKENAAQFAAQPDAFIKSAMEVMRMRPELIYLTGAEANFPTVDIAPVVDMMLSAPQSCDFSTQTPTHFLEKHMDKDYEWNEWALRRRALHVANLRQKATHGAQTFLSHFRRENTTQVWLPKQSAAQTAVAKGTVMPQKKRYIGGLRGGPEVKMNVVSLSLDIGQPHEF</sequence>
<organism evidence="9">
    <name type="scientific">Mantoniella antarctica</name>
    <dbReference type="NCBI Taxonomy" id="81844"/>
    <lineage>
        <taxon>Eukaryota</taxon>
        <taxon>Viridiplantae</taxon>
        <taxon>Chlorophyta</taxon>
        <taxon>Mamiellophyceae</taxon>
        <taxon>Mamiellales</taxon>
        <taxon>Mamiellaceae</taxon>
        <taxon>Mantoniella</taxon>
    </lineage>
</organism>
<accession>A0A7S0S986</accession>
<evidence type="ECO:0000256" key="2">
    <source>
        <dbReference type="ARBA" id="ARBA00010500"/>
    </source>
</evidence>
<evidence type="ECO:0000256" key="5">
    <source>
        <dbReference type="ARBA" id="ARBA00022794"/>
    </source>
</evidence>
<dbReference type="EMBL" id="HBFC01003969">
    <property type="protein sequence ID" value="CAD8699422.1"/>
    <property type="molecule type" value="Transcribed_RNA"/>
</dbReference>
<keyword evidence="7" id="KW-0206">Cytoskeleton</keyword>
<protein>
    <recommendedName>
        <fullName evidence="3">Cilia- and flagella-associated protein 206</fullName>
    </recommendedName>
</protein>
<evidence type="ECO:0000256" key="6">
    <source>
        <dbReference type="ARBA" id="ARBA00023069"/>
    </source>
</evidence>
<keyword evidence="5" id="KW-0970">Cilium biogenesis/degradation</keyword>
<keyword evidence="6" id="KW-0969">Cilium</keyword>
<dbReference type="GO" id="GO:0003356">
    <property type="term" value="P:regulation of cilium beat frequency"/>
    <property type="evidence" value="ECO:0007669"/>
    <property type="project" value="TreeGrafter"/>
</dbReference>
<dbReference type="GO" id="GO:0030030">
    <property type="term" value="P:cell projection organization"/>
    <property type="evidence" value="ECO:0007669"/>
    <property type="project" value="UniProtKB-KW"/>
</dbReference>
<evidence type="ECO:0000256" key="7">
    <source>
        <dbReference type="ARBA" id="ARBA00023212"/>
    </source>
</evidence>
<keyword evidence="4" id="KW-0963">Cytoplasm</keyword>
<dbReference type="InterPro" id="IPR021897">
    <property type="entry name" value="FAP206"/>
</dbReference>
<proteinExistence type="inferred from homology"/>
<comment type="subcellular location">
    <subcellularLocation>
        <location evidence="1">Cytoplasm</location>
        <location evidence="1">Cytoskeleton</location>
        <location evidence="1">Cilium axoneme</location>
    </subcellularLocation>
</comment>
<evidence type="ECO:0000256" key="4">
    <source>
        <dbReference type="ARBA" id="ARBA00022490"/>
    </source>
</evidence>
<gene>
    <name evidence="9" type="ORF">MANT1106_LOCUS2104</name>
</gene>
<dbReference type="PANTHER" id="PTHR21442">
    <property type="entry name" value="CILIA- AND FLAGELLA-ASSOCIATED PROTEIN 206"/>
    <property type="match status" value="1"/>
</dbReference>